<dbReference type="Gene3D" id="2.40.50.420">
    <property type="entry name" value="Envelope glycoprotein gp160, DUF2291, alpha/beta domain"/>
    <property type="match status" value="1"/>
</dbReference>
<dbReference type="InterPro" id="IPR036215">
    <property type="entry name" value="TM0957-like_sf"/>
</dbReference>
<dbReference type="PIRSF" id="PIRSF033535">
    <property type="entry name" value="UCP033535_plp"/>
    <property type="match status" value="1"/>
</dbReference>
<dbReference type="Proteomes" id="UP001501285">
    <property type="component" value="Unassembled WGS sequence"/>
</dbReference>
<dbReference type="PROSITE" id="PS51257">
    <property type="entry name" value="PROKAR_LIPOPROTEIN"/>
    <property type="match status" value="1"/>
</dbReference>
<reference evidence="3" key="1">
    <citation type="journal article" date="2019" name="Int. J. Syst. Evol. Microbiol.">
        <title>The Global Catalogue of Microorganisms (GCM) 10K type strain sequencing project: providing services to taxonomists for standard genome sequencing and annotation.</title>
        <authorList>
            <consortium name="The Broad Institute Genomics Platform"/>
            <consortium name="The Broad Institute Genome Sequencing Center for Infectious Disease"/>
            <person name="Wu L."/>
            <person name="Ma J."/>
        </authorList>
    </citation>
    <scope>NUCLEOTIDE SEQUENCE [LARGE SCALE GENOMIC DNA]</scope>
    <source>
        <strain evidence="3">JCM 14283</strain>
    </source>
</reference>
<dbReference type="InterPro" id="IPR014582">
    <property type="entry name" value="UCP033535_lipo"/>
</dbReference>
<organism evidence="2 3">
    <name type="scientific">Terrabacter terrae</name>
    <dbReference type="NCBI Taxonomy" id="318434"/>
    <lineage>
        <taxon>Bacteria</taxon>
        <taxon>Bacillati</taxon>
        <taxon>Actinomycetota</taxon>
        <taxon>Actinomycetes</taxon>
        <taxon>Micrococcales</taxon>
        <taxon>Intrasporangiaceae</taxon>
        <taxon>Terrabacter</taxon>
    </lineage>
</organism>
<feature type="chain" id="PRO_5046813037" evidence="1">
    <location>
        <begin position="27"/>
        <end position="228"/>
    </location>
</feature>
<accession>A0ABP5F8I1</accession>
<name>A0ABP5F8I1_9MICO</name>
<proteinExistence type="predicted"/>
<evidence type="ECO:0000313" key="3">
    <source>
        <dbReference type="Proteomes" id="UP001501285"/>
    </source>
</evidence>
<dbReference type="Gene3D" id="1.10.10.1260">
    <property type="entry name" value="Envelope glycoprotein gp160, DUF2291, helical domain"/>
    <property type="match status" value="1"/>
</dbReference>
<dbReference type="EMBL" id="BAAANB010000001">
    <property type="protein sequence ID" value="GAA2017800.1"/>
    <property type="molecule type" value="Genomic_DNA"/>
</dbReference>
<keyword evidence="1" id="KW-0732">Signal</keyword>
<sequence length="228" mass="22979">MGIQRAVLARTLVGVAAALAVGGSLAACSHVPGVYTYVPAGQEKAAGAGGSAAFDAKTYANGIWDSKVLPTVQKDAVPATELLPALEANQDAASKKYGNQAGTGSPYAFLVKGAGTVTAVDQETPTHPLTVKVDGLSGKAANVQVVTGPVIAGTALRDAVKFITFGNFTNQLNYADAATGLNNKVKSDVLSKVKAKDLVGKKVTFAGAFSLVAPGVVAIVPTQLEPAS</sequence>
<evidence type="ECO:0000256" key="1">
    <source>
        <dbReference type="SAM" id="SignalP"/>
    </source>
</evidence>
<protein>
    <submittedName>
        <fullName evidence="2">DUF2291 family protein</fullName>
    </submittedName>
</protein>
<dbReference type="SUPFAM" id="SSF141318">
    <property type="entry name" value="TM0957-like"/>
    <property type="match status" value="1"/>
</dbReference>
<dbReference type="Pfam" id="PF10054">
    <property type="entry name" value="DUF2291"/>
    <property type="match status" value="1"/>
</dbReference>
<gene>
    <name evidence="2" type="ORF">GCM10009740_01670</name>
</gene>
<evidence type="ECO:0000313" key="2">
    <source>
        <dbReference type="EMBL" id="GAA2017800.1"/>
    </source>
</evidence>
<comment type="caution">
    <text evidence="2">The sequence shown here is derived from an EMBL/GenBank/DDBJ whole genome shotgun (WGS) entry which is preliminary data.</text>
</comment>
<keyword evidence="3" id="KW-1185">Reference proteome</keyword>
<feature type="signal peptide" evidence="1">
    <location>
        <begin position="1"/>
        <end position="26"/>
    </location>
</feature>